<dbReference type="SUPFAM" id="SSF54695">
    <property type="entry name" value="POZ domain"/>
    <property type="match status" value="1"/>
</dbReference>
<dbReference type="CDD" id="cd18186">
    <property type="entry name" value="BTB_POZ_ZBTB_KLHL-like"/>
    <property type="match status" value="1"/>
</dbReference>
<evidence type="ECO:0000259" key="1">
    <source>
        <dbReference type="PROSITE" id="PS50097"/>
    </source>
</evidence>
<reference evidence="2" key="1">
    <citation type="journal article" date="2023" name="bioRxiv">
        <title>Scaffold-level genome assemblies of two parasitoid biocontrol wasps reveal the parthenogenesis mechanism and an associated novel virus.</title>
        <authorList>
            <person name="Inwood S."/>
            <person name="Skelly J."/>
            <person name="Guhlin J."/>
            <person name="Harrop T."/>
            <person name="Goldson S."/>
            <person name="Dearden P."/>
        </authorList>
    </citation>
    <scope>NUCLEOTIDE SEQUENCE</scope>
    <source>
        <strain evidence="2">Lincoln</strain>
        <tissue evidence="2">Whole body</tissue>
    </source>
</reference>
<dbReference type="Proteomes" id="UP001168972">
    <property type="component" value="Unassembled WGS sequence"/>
</dbReference>
<dbReference type="Gene3D" id="3.30.710.10">
    <property type="entry name" value="Potassium Channel Kv1.1, Chain A"/>
    <property type="match status" value="1"/>
</dbReference>
<keyword evidence="3" id="KW-1185">Reference proteome</keyword>
<evidence type="ECO:0000313" key="3">
    <source>
        <dbReference type="Proteomes" id="UP001168972"/>
    </source>
</evidence>
<gene>
    <name evidence="2" type="ORF">PV327_008152</name>
</gene>
<accession>A0AA39F2H6</accession>
<dbReference type="Gene3D" id="1.25.40.420">
    <property type="match status" value="1"/>
</dbReference>
<comment type="caution">
    <text evidence="2">The sequence shown here is derived from an EMBL/GenBank/DDBJ whole genome shotgun (WGS) entry which is preliminary data.</text>
</comment>
<dbReference type="AlphaFoldDB" id="A0AA39F2H6"/>
<reference evidence="2" key="2">
    <citation type="submission" date="2023-03" db="EMBL/GenBank/DDBJ databases">
        <authorList>
            <person name="Inwood S.N."/>
            <person name="Skelly J.G."/>
            <person name="Guhlin J."/>
            <person name="Harrop T.W.R."/>
            <person name="Goldson S.G."/>
            <person name="Dearden P.K."/>
        </authorList>
    </citation>
    <scope>NUCLEOTIDE SEQUENCE</scope>
    <source>
        <strain evidence="2">Lincoln</strain>
        <tissue evidence="2">Whole body</tissue>
    </source>
</reference>
<protein>
    <recommendedName>
        <fullName evidence="1">BTB domain-containing protein</fullName>
    </recommendedName>
</protein>
<dbReference type="EMBL" id="JAQQBR010001834">
    <property type="protein sequence ID" value="KAK0161734.1"/>
    <property type="molecule type" value="Genomic_DNA"/>
</dbReference>
<name>A0AA39F2H6_MICHY</name>
<dbReference type="PROSITE" id="PS50097">
    <property type="entry name" value="BTB"/>
    <property type="match status" value="1"/>
</dbReference>
<sequence>MSQKDVQIHSDWRFMYERGVSNGLITYSNSFSSNSIHGVKFDIFCGLLKENECIIVLSKTPCTPADATFKILINSKAYTEYIDGWINNCTFKYSLTSTCASPYAEYNFSCTITWHGFKDSLPNAIHANLKNFNSSPDLSDMKIVIGKEEIPVHKMILASYSPVFLTMFKANMKESRDKRIIVTDIDVNIMKKVIDFMYTGALHPDPEVPDLLSILNVAEKYEIMALKAFCERKLIKKMAVENVLEILDEPSVYGVPQLIQAATGFMIDHKSAIMKLEKFADLHRRKPELLVDFVVRTMAAN</sequence>
<organism evidence="2 3">
    <name type="scientific">Microctonus hyperodae</name>
    <name type="common">Parasitoid wasp</name>
    <dbReference type="NCBI Taxonomy" id="165561"/>
    <lineage>
        <taxon>Eukaryota</taxon>
        <taxon>Metazoa</taxon>
        <taxon>Ecdysozoa</taxon>
        <taxon>Arthropoda</taxon>
        <taxon>Hexapoda</taxon>
        <taxon>Insecta</taxon>
        <taxon>Pterygota</taxon>
        <taxon>Neoptera</taxon>
        <taxon>Endopterygota</taxon>
        <taxon>Hymenoptera</taxon>
        <taxon>Apocrita</taxon>
        <taxon>Ichneumonoidea</taxon>
        <taxon>Braconidae</taxon>
        <taxon>Euphorinae</taxon>
        <taxon>Microctonus</taxon>
    </lineage>
</organism>
<dbReference type="InterPro" id="IPR000210">
    <property type="entry name" value="BTB/POZ_dom"/>
</dbReference>
<dbReference type="PANTHER" id="PTHR24413">
    <property type="entry name" value="SPECKLE-TYPE POZ PROTEIN"/>
    <property type="match status" value="1"/>
</dbReference>
<dbReference type="SMART" id="SM00225">
    <property type="entry name" value="BTB"/>
    <property type="match status" value="1"/>
</dbReference>
<proteinExistence type="predicted"/>
<dbReference type="InterPro" id="IPR011333">
    <property type="entry name" value="SKP1/BTB/POZ_sf"/>
</dbReference>
<dbReference type="CDD" id="cd14733">
    <property type="entry name" value="BACK"/>
    <property type="match status" value="1"/>
</dbReference>
<feature type="domain" description="BTB" evidence="1">
    <location>
        <begin position="139"/>
        <end position="206"/>
    </location>
</feature>
<dbReference type="Pfam" id="PF00651">
    <property type="entry name" value="BTB"/>
    <property type="match status" value="1"/>
</dbReference>
<evidence type="ECO:0000313" key="2">
    <source>
        <dbReference type="EMBL" id="KAK0161734.1"/>
    </source>
</evidence>